<dbReference type="GO" id="GO:0004252">
    <property type="term" value="F:serine-type endopeptidase activity"/>
    <property type="evidence" value="ECO:0007669"/>
    <property type="project" value="UniProtKB-UniRule"/>
</dbReference>
<evidence type="ECO:0000256" key="8">
    <source>
        <dbReference type="SAM" id="MobiDB-lite"/>
    </source>
</evidence>
<dbReference type="Proteomes" id="UP000076744">
    <property type="component" value="Unassembled WGS sequence"/>
</dbReference>
<feature type="domain" description="C5a peptidase/Subtilisin-like protease SBT2-like Fn3-like" evidence="11">
    <location>
        <begin position="451"/>
        <end position="568"/>
    </location>
</feature>
<dbReference type="Gene3D" id="3.40.50.200">
    <property type="entry name" value="Peptidase S8/S53 domain"/>
    <property type="match status" value="1"/>
</dbReference>
<evidence type="ECO:0000256" key="5">
    <source>
        <dbReference type="ARBA" id="ARBA00022825"/>
    </source>
</evidence>
<dbReference type="PROSITE" id="PS00136">
    <property type="entry name" value="SUBTILASE_ASP"/>
    <property type="match status" value="1"/>
</dbReference>
<comment type="caution">
    <text evidence="12">The sequence shown here is derived from an EMBL/GenBank/DDBJ whole genome shotgun (WGS) entry which is preliminary data.</text>
</comment>
<keyword evidence="2 6" id="KW-0645">Protease</keyword>
<dbReference type="PROSITE" id="PS51892">
    <property type="entry name" value="SUBTILASE"/>
    <property type="match status" value="1"/>
</dbReference>
<dbReference type="SUPFAM" id="SSF52743">
    <property type="entry name" value="Subtilisin-like"/>
    <property type="match status" value="1"/>
</dbReference>
<evidence type="ECO:0000256" key="3">
    <source>
        <dbReference type="ARBA" id="ARBA00022729"/>
    </source>
</evidence>
<evidence type="ECO:0000256" key="9">
    <source>
        <dbReference type="SAM" id="SignalP"/>
    </source>
</evidence>
<feature type="active site" description="Charge relay system" evidence="6">
    <location>
        <position position="164"/>
    </location>
</feature>
<gene>
    <name evidence="12" type="ORF">ISF_04578</name>
</gene>
<name>A0A167WJI5_CORFA</name>
<dbReference type="InterPro" id="IPR022398">
    <property type="entry name" value="Peptidase_S8_His-AS"/>
</dbReference>
<evidence type="ECO:0000256" key="6">
    <source>
        <dbReference type="PROSITE-ProRule" id="PRU01240"/>
    </source>
</evidence>
<evidence type="ECO:0000313" key="13">
    <source>
        <dbReference type="Proteomes" id="UP000076744"/>
    </source>
</evidence>
<dbReference type="EMBL" id="AZHB01000010">
    <property type="protein sequence ID" value="OAA63869.1"/>
    <property type="molecule type" value="Genomic_DNA"/>
</dbReference>
<protein>
    <submittedName>
        <fullName evidence="12">Subtilisin-like protease</fullName>
    </submittedName>
</protein>
<dbReference type="InterPro" id="IPR036852">
    <property type="entry name" value="Peptidase_S8/S53_dom_sf"/>
</dbReference>
<dbReference type="PRINTS" id="PR00723">
    <property type="entry name" value="SUBTILISIN"/>
</dbReference>
<keyword evidence="5 6" id="KW-0720">Serine protease</keyword>
<feature type="signal peptide" evidence="9">
    <location>
        <begin position="1"/>
        <end position="23"/>
    </location>
</feature>
<dbReference type="PANTHER" id="PTHR43806">
    <property type="entry name" value="PEPTIDASE S8"/>
    <property type="match status" value="1"/>
</dbReference>
<evidence type="ECO:0000313" key="12">
    <source>
        <dbReference type="EMBL" id="OAA63869.1"/>
    </source>
</evidence>
<keyword evidence="3 9" id="KW-0732">Signal</keyword>
<keyword evidence="13" id="KW-1185">Reference proteome</keyword>
<dbReference type="CDD" id="cd07489">
    <property type="entry name" value="Peptidases_S8_5"/>
    <property type="match status" value="1"/>
</dbReference>
<feature type="domain" description="Peptidase S8/S53" evidence="10">
    <location>
        <begin position="155"/>
        <end position="413"/>
    </location>
</feature>
<dbReference type="PANTHER" id="PTHR43806:SF66">
    <property type="entry name" value="SERIN ENDOPEPTIDASE"/>
    <property type="match status" value="1"/>
</dbReference>
<dbReference type="PROSITE" id="PS00137">
    <property type="entry name" value="SUBTILASE_HIS"/>
    <property type="match status" value="1"/>
</dbReference>
<evidence type="ECO:0000256" key="4">
    <source>
        <dbReference type="ARBA" id="ARBA00022801"/>
    </source>
</evidence>
<dbReference type="InterPro" id="IPR010435">
    <property type="entry name" value="C5a/SBT2-like_Fn3"/>
</dbReference>
<evidence type="ECO:0000259" key="11">
    <source>
        <dbReference type="Pfam" id="PF06280"/>
    </source>
</evidence>
<dbReference type="Pfam" id="PF06280">
    <property type="entry name" value="fn3_5"/>
    <property type="match status" value="1"/>
</dbReference>
<evidence type="ECO:0000256" key="1">
    <source>
        <dbReference type="ARBA" id="ARBA00011073"/>
    </source>
</evidence>
<evidence type="ECO:0000259" key="10">
    <source>
        <dbReference type="Pfam" id="PF00082"/>
    </source>
</evidence>
<dbReference type="InterPro" id="IPR023828">
    <property type="entry name" value="Peptidase_S8_Ser-AS"/>
</dbReference>
<dbReference type="Pfam" id="PF00082">
    <property type="entry name" value="Peptidase_S8"/>
    <property type="match status" value="1"/>
</dbReference>
<dbReference type="GeneID" id="30020870"/>
<dbReference type="AlphaFoldDB" id="A0A167WJI5"/>
<feature type="chain" id="PRO_5007894039" evidence="9">
    <location>
        <begin position="24"/>
        <end position="771"/>
    </location>
</feature>
<dbReference type="InterPro" id="IPR000209">
    <property type="entry name" value="Peptidase_S8/S53_dom"/>
</dbReference>
<feature type="region of interest" description="Disordered" evidence="8">
    <location>
        <begin position="107"/>
        <end position="135"/>
    </location>
</feature>
<sequence>MVRPLLSTLLWLATAAVSSPVLAATNQPPTDNGSKTVANSFIIEGKTSQDVESLVKTVEAAGGKVLEKFDSPFFYGLSVQGEMDVRALAAGFKVWEDEEIGLEIGDEAPKQAGQNEKKTSQPDAPQQHEARDTKGALWPNAITHVDKMHEAGFKGEGIKVAIVDTGVDYTHEALGGCFGKGCKVALGDNFASGGTPGDPKDCYGHGTAVAGMVAGSSSSGYLGVAPNATLLAYRVLDCKHSGTFGGLLKGWLRAAEDGAHIIVSSTGWEGAWADSAVSVAVARIAASGVVCVNSAGNSAAAGAFNVVSPGAGKDVLSVSTFSEKLVGDGYASLGPSWNLDVKPSLGAPGIDVPVLWLNNTYMKLSGTSYAAPFVAGVGALVAEALSTGGKGGAVPAKIDADAIRHRLMSTAKPQQASSGSGLASVIQQGGGLVDAWNAAHATTLVEPASLAFNDTEHRVPSLSLKITNTAEKEVTYNLSSLHAPTLNTIEFSYADPNPLQAERVDKAAADVKLSQDSLTLAPGKSATIKVTAADPTGLGFGEPPKLLIWSGWVVVNGTDGTNLSVPFLGAAGSLRYINSLADANPQLRIDGPDKEPVPADTEAFILKNPPSKGQLPGKPASIAQADAGKTVSQILVWTYIPFGSPEVRFDIVPLSICASSSAGENCVPGGNLTEFGGVKSIGQTTSSPMRYLGRHSANNDVTLRWDGSYKPGQGAAAAEVRYVPPGKYQLAVHVLDHFGDAANASHWRSYNTSEFSIAYEHNIKGKAAPTL</sequence>
<feature type="active site" description="Charge relay system" evidence="6">
    <location>
        <position position="205"/>
    </location>
</feature>
<evidence type="ECO:0000256" key="7">
    <source>
        <dbReference type="RuleBase" id="RU003355"/>
    </source>
</evidence>
<organism evidence="12 13">
    <name type="scientific">Cordyceps fumosorosea (strain ARSEF 2679)</name>
    <name type="common">Isaria fumosorosea</name>
    <dbReference type="NCBI Taxonomy" id="1081104"/>
    <lineage>
        <taxon>Eukaryota</taxon>
        <taxon>Fungi</taxon>
        <taxon>Dikarya</taxon>
        <taxon>Ascomycota</taxon>
        <taxon>Pezizomycotina</taxon>
        <taxon>Sordariomycetes</taxon>
        <taxon>Hypocreomycetidae</taxon>
        <taxon>Hypocreales</taxon>
        <taxon>Cordycipitaceae</taxon>
        <taxon>Cordyceps</taxon>
    </lineage>
</organism>
<dbReference type="RefSeq" id="XP_018704518.1">
    <property type="nucleotide sequence ID" value="XM_018848184.1"/>
</dbReference>
<dbReference type="InterPro" id="IPR050131">
    <property type="entry name" value="Peptidase_S8_subtilisin-like"/>
</dbReference>
<dbReference type="GO" id="GO:0006508">
    <property type="term" value="P:proteolysis"/>
    <property type="evidence" value="ECO:0007669"/>
    <property type="project" value="UniProtKB-KW"/>
</dbReference>
<dbReference type="GO" id="GO:0016020">
    <property type="term" value="C:membrane"/>
    <property type="evidence" value="ECO:0007669"/>
    <property type="project" value="InterPro"/>
</dbReference>
<dbReference type="InterPro" id="IPR034187">
    <property type="entry name" value="Peptidases_S8_5"/>
</dbReference>
<proteinExistence type="inferred from homology"/>
<dbReference type="OrthoDB" id="10256524at2759"/>
<dbReference type="STRING" id="1081104.A0A167WJI5"/>
<evidence type="ECO:0000256" key="2">
    <source>
        <dbReference type="ARBA" id="ARBA00022670"/>
    </source>
</evidence>
<dbReference type="PROSITE" id="PS00138">
    <property type="entry name" value="SUBTILASE_SER"/>
    <property type="match status" value="1"/>
</dbReference>
<keyword evidence="4 6" id="KW-0378">Hydrolase</keyword>
<feature type="compositionally biased region" description="Basic and acidic residues" evidence="8">
    <location>
        <begin position="115"/>
        <end position="134"/>
    </location>
</feature>
<dbReference type="InterPro" id="IPR015500">
    <property type="entry name" value="Peptidase_S8_subtilisin-rel"/>
</dbReference>
<accession>A0A167WJI5</accession>
<feature type="active site" description="Charge relay system" evidence="6">
    <location>
        <position position="368"/>
    </location>
</feature>
<reference evidence="12 13" key="1">
    <citation type="journal article" date="2016" name="Genome Biol. Evol.">
        <title>Divergent and convergent evolution of fungal pathogenicity.</title>
        <authorList>
            <person name="Shang Y."/>
            <person name="Xiao G."/>
            <person name="Zheng P."/>
            <person name="Cen K."/>
            <person name="Zhan S."/>
            <person name="Wang C."/>
        </authorList>
    </citation>
    <scope>NUCLEOTIDE SEQUENCE [LARGE SCALE GENOMIC DNA]</scope>
    <source>
        <strain evidence="12 13">ARSEF 2679</strain>
    </source>
</reference>
<dbReference type="InterPro" id="IPR023827">
    <property type="entry name" value="Peptidase_S8_Asp-AS"/>
</dbReference>
<comment type="similarity">
    <text evidence="1 6 7">Belongs to the peptidase S8 family.</text>
</comment>